<comment type="caution">
    <text evidence="2">The sequence shown here is derived from an EMBL/GenBank/DDBJ whole genome shotgun (WGS) entry which is preliminary data.</text>
</comment>
<accession>A0ABW5R915</accession>
<dbReference type="EMBL" id="JBHUMM010000011">
    <property type="protein sequence ID" value="MFD2671478.1"/>
    <property type="molecule type" value="Genomic_DNA"/>
</dbReference>
<keyword evidence="1" id="KW-1133">Transmembrane helix</keyword>
<feature type="transmembrane region" description="Helical" evidence="1">
    <location>
        <begin position="53"/>
        <end position="73"/>
    </location>
</feature>
<reference evidence="3" key="1">
    <citation type="journal article" date="2019" name="Int. J. Syst. Evol. Microbiol.">
        <title>The Global Catalogue of Microorganisms (GCM) 10K type strain sequencing project: providing services to taxonomists for standard genome sequencing and annotation.</title>
        <authorList>
            <consortium name="The Broad Institute Genomics Platform"/>
            <consortium name="The Broad Institute Genome Sequencing Center for Infectious Disease"/>
            <person name="Wu L."/>
            <person name="Ma J."/>
        </authorList>
    </citation>
    <scope>NUCLEOTIDE SEQUENCE [LARGE SCALE GENOMIC DNA]</scope>
    <source>
        <strain evidence="3">KCTC 33676</strain>
    </source>
</reference>
<sequence length="545" mass="62117">MKTRLRELKNETDSAYPNFDQMWAKIEQAGHQANDRNKQKTIQQRRQFLPQTAAQWAVLTLLGIVVFGTPAILTAQNQGFWLFGKPGIESAMSKGLGQNIDTSVVREGITLTLETAVTDHDRTLLLYTLDTRNFPYQLWQFDQMYLVDEKGNKHPGQSSHKYMPNGKISGYFETQWSPDQHESVQFIAEDLQAYSIVESKLDYEPHDGAVQSFPINRDGLQSVQLETRSVGDTNRLLKTTYTYITSTTDKSQPYVQVVRNGKAQPVLGANIMGTPAGEKSFQNQSTYENQILLDPETAFQLTYARIEKEWSEDWNFQLTLDQEQMQKNTQKIVIHKPLDAESGLHLKELVISPTELVVLAETDHTLMTPPYIEYWLQIGERRIEGIYEGKHTGSNETDNLVAFRFEADASLSILPETPISFHARHRQIVVDAPAQSFLLRNIGQEKQSLQADLDGYPITWTYYMEQGNLIVQSDSENNEFSGIWQTYQLHDGKRIYGKPMHASIQGDGDAFGMDRYEGFSGTEAEIYIWKYAVAKPDQEVSLTIK</sequence>
<evidence type="ECO:0000313" key="3">
    <source>
        <dbReference type="Proteomes" id="UP001597497"/>
    </source>
</evidence>
<keyword evidence="1" id="KW-0472">Membrane</keyword>
<keyword evidence="3" id="KW-1185">Reference proteome</keyword>
<keyword evidence="1" id="KW-0812">Transmembrane</keyword>
<dbReference type="RefSeq" id="WP_379928951.1">
    <property type="nucleotide sequence ID" value="NZ_JBHUMM010000011.1"/>
</dbReference>
<evidence type="ECO:0000256" key="1">
    <source>
        <dbReference type="SAM" id="Phobius"/>
    </source>
</evidence>
<evidence type="ECO:0000313" key="2">
    <source>
        <dbReference type="EMBL" id="MFD2671478.1"/>
    </source>
</evidence>
<dbReference type="Proteomes" id="UP001597497">
    <property type="component" value="Unassembled WGS sequence"/>
</dbReference>
<protein>
    <submittedName>
        <fullName evidence="2">DUF4179 domain-containing protein</fullName>
    </submittedName>
</protein>
<gene>
    <name evidence="2" type="ORF">ACFSUC_07650</name>
</gene>
<name>A0ABW5R915_9BACL</name>
<proteinExistence type="predicted"/>
<dbReference type="Gene3D" id="2.60.40.1630">
    <property type="entry name" value="bacillus anthracis domain"/>
    <property type="match status" value="1"/>
</dbReference>
<organism evidence="2 3">
    <name type="scientific">Marinicrinis sediminis</name>
    <dbReference type="NCBI Taxonomy" id="1652465"/>
    <lineage>
        <taxon>Bacteria</taxon>
        <taxon>Bacillati</taxon>
        <taxon>Bacillota</taxon>
        <taxon>Bacilli</taxon>
        <taxon>Bacillales</taxon>
        <taxon>Paenibacillaceae</taxon>
    </lineage>
</organism>